<reference evidence="1 2" key="1">
    <citation type="submission" date="2016-06" db="EMBL/GenBank/DDBJ databases">
        <title>Genome sequence of Porphyrobacter dokdonensis DSW-74.</title>
        <authorList>
            <person name="Kim J.F."/>
            <person name="Song J.Y."/>
        </authorList>
    </citation>
    <scope>NUCLEOTIDE SEQUENCE [LARGE SCALE GENOMIC DNA]</scope>
    <source>
        <strain evidence="1 2">DSW-74</strain>
    </source>
</reference>
<dbReference type="EMBL" id="LZYB01000002">
    <property type="protein sequence ID" value="OBV11374.1"/>
    <property type="molecule type" value="Genomic_DNA"/>
</dbReference>
<organism evidence="1 2">
    <name type="scientific">Erythrobacter dokdonensis DSW-74</name>
    <dbReference type="NCBI Taxonomy" id="1300349"/>
    <lineage>
        <taxon>Bacteria</taxon>
        <taxon>Pseudomonadati</taxon>
        <taxon>Pseudomonadota</taxon>
        <taxon>Alphaproteobacteria</taxon>
        <taxon>Sphingomonadales</taxon>
        <taxon>Erythrobacteraceae</taxon>
        <taxon>Erythrobacter/Porphyrobacter group</taxon>
        <taxon>Erythrobacter</taxon>
    </lineage>
</organism>
<evidence type="ECO:0000313" key="1">
    <source>
        <dbReference type="EMBL" id="OBV11374.1"/>
    </source>
</evidence>
<evidence type="ECO:0000313" key="2">
    <source>
        <dbReference type="Proteomes" id="UP000092484"/>
    </source>
</evidence>
<proteinExistence type="predicted"/>
<sequence length="57" mass="6537">MPDRKELISLRLSSEEKAILSELADADMRPLSAYIRVLLMEAVPEERKRLKIQPKAS</sequence>
<name>A0A1A7BFW2_9SPHN</name>
<dbReference type="STRING" id="1300349.I603_0817"/>
<protein>
    <submittedName>
        <fullName evidence="1">Uncharacterized protein</fullName>
    </submittedName>
</protein>
<dbReference type="AlphaFoldDB" id="A0A1A7BFW2"/>
<keyword evidence="2" id="KW-1185">Reference proteome</keyword>
<gene>
    <name evidence="1" type="ORF">I603_0817</name>
</gene>
<accession>A0A1A7BFW2</accession>
<comment type="caution">
    <text evidence="1">The sequence shown here is derived from an EMBL/GenBank/DDBJ whole genome shotgun (WGS) entry which is preliminary data.</text>
</comment>
<dbReference type="Proteomes" id="UP000092484">
    <property type="component" value="Unassembled WGS sequence"/>
</dbReference>